<comment type="caution">
    <text evidence="8">The sequence shown here is derived from an EMBL/GenBank/DDBJ whole genome shotgun (WGS) entry which is preliminary data.</text>
</comment>
<organism evidence="8 9">
    <name type="scientific">Babesia caballi</name>
    <dbReference type="NCBI Taxonomy" id="5871"/>
    <lineage>
        <taxon>Eukaryota</taxon>
        <taxon>Sar</taxon>
        <taxon>Alveolata</taxon>
        <taxon>Apicomplexa</taxon>
        <taxon>Aconoidasida</taxon>
        <taxon>Piroplasmida</taxon>
        <taxon>Babesiidae</taxon>
        <taxon>Babesia</taxon>
    </lineage>
</organism>
<feature type="transmembrane region" description="Helical" evidence="7">
    <location>
        <begin position="377"/>
        <end position="398"/>
    </location>
</feature>
<evidence type="ECO:0000313" key="9">
    <source>
        <dbReference type="Proteomes" id="UP001497744"/>
    </source>
</evidence>
<keyword evidence="3" id="KW-0813">Transport</keyword>
<evidence type="ECO:0000256" key="4">
    <source>
        <dbReference type="ARBA" id="ARBA00022692"/>
    </source>
</evidence>
<dbReference type="PANTHER" id="PTHR31326:SF1">
    <property type="entry name" value="PROTEIN CLT2, CHLOROPLASTIC"/>
    <property type="match status" value="1"/>
</dbReference>
<feature type="transmembrane region" description="Helical" evidence="7">
    <location>
        <begin position="187"/>
        <end position="207"/>
    </location>
</feature>
<keyword evidence="9" id="KW-1185">Reference proteome</keyword>
<feature type="transmembrane region" description="Helical" evidence="7">
    <location>
        <begin position="347"/>
        <end position="365"/>
    </location>
</feature>
<evidence type="ECO:0000256" key="6">
    <source>
        <dbReference type="ARBA" id="ARBA00023136"/>
    </source>
</evidence>
<evidence type="ECO:0000256" key="1">
    <source>
        <dbReference type="ARBA" id="ARBA00004141"/>
    </source>
</evidence>
<proteinExistence type="inferred from homology"/>
<keyword evidence="4 7" id="KW-0812">Transmembrane</keyword>
<dbReference type="PANTHER" id="PTHR31326">
    <property type="entry name" value="PROTEIN CLT2, CHLOROPLASTIC"/>
    <property type="match status" value="1"/>
</dbReference>
<dbReference type="InterPro" id="IPR013936">
    <property type="entry name" value="CRT-like"/>
</dbReference>
<evidence type="ECO:0000256" key="2">
    <source>
        <dbReference type="ARBA" id="ARBA00006690"/>
    </source>
</evidence>
<dbReference type="Proteomes" id="UP001497744">
    <property type="component" value="Unassembled WGS sequence"/>
</dbReference>
<comment type="subcellular location">
    <subcellularLocation>
        <location evidence="1">Membrane</location>
        <topology evidence="1">Multi-pass membrane protein</topology>
    </subcellularLocation>
</comment>
<gene>
    <name evidence="8" type="ORF">BcabD6B2_11210</name>
</gene>
<dbReference type="RefSeq" id="XP_067713757.1">
    <property type="nucleotide sequence ID" value="XM_067857656.1"/>
</dbReference>
<reference evidence="8 9" key="1">
    <citation type="submission" date="2021-06" db="EMBL/GenBank/DDBJ databases">
        <title>Genome sequence of Babesia caballi.</title>
        <authorList>
            <person name="Yamagishi J."/>
            <person name="Kidaka T."/>
            <person name="Ochi A."/>
        </authorList>
    </citation>
    <scope>NUCLEOTIDE SEQUENCE [LARGE SCALE GENOMIC DNA]</scope>
    <source>
        <strain evidence="8">USDA-D6B2</strain>
    </source>
</reference>
<feature type="transmembrane region" description="Helical" evidence="7">
    <location>
        <begin position="320"/>
        <end position="341"/>
    </location>
</feature>
<keyword evidence="6 7" id="KW-0472">Membrane</keyword>
<dbReference type="Pfam" id="PF08627">
    <property type="entry name" value="CRT-like"/>
    <property type="match status" value="1"/>
</dbReference>
<evidence type="ECO:0000256" key="3">
    <source>
        <dbReference type="ARBA" id="ARBA00022448"/>
    </source>
</evidence>
<dbReference type="GeneID" id="94193169"/>
<evidence type="ECO:0000313" key="8">
    <source>
        <dbReference type="EMBL" id="GIX61686.1"/>
    </source>
</evidence>
<evidence type="ECO:0000256" key="5">
    <source>
        <dbReference type="ARBA" id="ARBA00022989"/>
    </source>
</evidence>
<dbReference type="EMBL" id="BPLF01000001">
    <property type="protein sequence ID" value="GIX61686.1"/>
    <property type="molecule type" value="Genomic_DNA"/>
</dbReference>
<accession>A0AAV4LPC1</accession>
<dbReference type="GO" id="GO:0016020">
    <property type="term" value="C:membrane"/>
    <property type="evidence" value="ECO:0007669"/>
    <property type="project" value="UniProtKB-SubCell"/>
</dbReference>
<comment type="similarity">
    <text evidence="2">Belongs to the CRT-like transporter family.</text>
</comment>
<feature type="transmembrane region" description="Helical" evidence="7">
    <location>
        <begin position="105"/>
        <end position="122"/>
    </location>
</feature>
<dbReference type="AlphaFoldDB" id="A0AAV4LPC1"/>
<sequence length="433" mass="48038">MISEDYTFDIKQSHHTDSNWELSRYRTSGLSDDLYGESYGWASPTEPLDGRSGLWPRLLAFTRKNKLYIACLVYVIMDILTTVHYKRLMDHTGNYAMVTMEALIFYFWCFFATIYAVCNRYYPRYMSEPFDVRPLLVMCAFDTTATALSSVGSVNTSGIRLVLLGQIGIPLTIVACKVILGRRYHFYQYLGSGLIVAFVVLKELTMVGSSANNDFRSNLIYMASCIPDSIASALRSGQYSSGSFHLVKYQLSASTLQVIFGLPVFTFYISRHRTRPDLGFLSGLVHDLQSGLACLFLGRNTIIENCGVEGMGSCDNCEGALGIFFIYLLCNMIIRAAYIVIMMHGTVTLVFLLGTLKVPLCSIAFSLRAISGDSATAFDFTDVFCFVGIMLSLLLYGFGTKQLETTSNDLAEPMLPPVRASSLGGIDSDDLSD</sequence>
<evidence type="ECO:0000256" key="7">
    <source>
        <dbReference type="SAM" id="Phobius"/>
    </source>
</evidence>
<feature type="transmembrane region" description="Helical" evidence="7">
    <location>
        <begin position="67"/>
        <end position="85"/>
    </location>
</feature>
<protein>
    <submittedName>
        <fullName evidence="8">Chloroquine resistance transporter</fullName>
    </submittedName>
</protein>
<keyword evidence="5 7" id="KW-1133">Transmembrane helix</keyword>
<name>A0AAV4LPC1_BABCB</name>